<dbReference type="PANTHER" id="PTHR31900:SF27">
    <property type="entry name" value="FBD DOMAIN-CONTAINING PROTEIN"/>
    <property type="match status" value="1"/>
</dbReference>
<dbReference type="PANTHER" id="PTHR31900">
    <property type="entry name" value="F-BOX/RNI SUPERFAMILY PROTEIN-RELATED"/>
    <property type="match status" value="1"/>
</dbReference>
<dbReference type="InterPro" id="IPR036047">
    <property type="entry name" value="F-box-like_dom_sf"/>
</dbReference>
<dbReference type="SUPFAM" id="SSF52047">
    <property type="entry name" value="RNI-like"/>
    <property type="match status" value="1"/>
</dbReference>
<evidence type="ECO:0000313" key="1">
    <source>
        <dbReference type="EMBL" id="KAD4983109.1"/>
    </source>
</evidence>
<evidence type="ECO:0000313" key="2">
    <source>
        <dbReference type="Proteomes" id="UP000326396"/>
    </source>
</evidence>
<reference evidence="1 2" key="1">
    <citation type="submission" date="2019-05" db="EMBL/GenBank/DDBJ databases">
        <title>Mikania micrantha, genome provides insights into the molecular mechanism of rapid growth.</title>
        <authorList>
            <person name="Liu B."/>
        </authorList>
    </citation>
    <scope>NUCLEOTIDE SEQUENCE [LARGE SCALE GENOMIC DNA]</scope>
    <source>
        <strain evidence="1">NLD-2019</strain>
        <tissue evidence="1">Leaf</tissue>
    </source>
</reference>
<dbReference type="AlphaFoldDB" id="A0A5N6NPV2"/>
<protein>
    <recommendedName>
        <fullName evidence="3">F-box domain-containing protein</fullName>
    </recommendedName>
</protein>
<evidence type="ECO:0008006" key="3">
    <source>
        <dbReference type="Google" id="ProtNLM"/>
    </source>
</evidence>
<accession>A0A5N6NPV2</accession>
<dbReference type="InterPro" id="IPR032675">
    <property type="entry name" value="LRR_dom_sf"/>
</dbReference>
<name>A0A5N6NPV2_9ASTR</name>
<gene>
    <name evidence="1" type="ORF">E3N88_19780</name>
</gene>
<dbReference type="EMBL" id="SZYD01000010">
    <property type="protein sequence ID" value="KAD4983109.1"/>
    <property type="molecule type" value="Genomic_DNA"/>
</dbReference>
<keyword evidence="2" id="KW-1185">Reference proteome</keyword>
<comment type="caution">
    <text evidence="1">The sequence shown here is derived from an EMBL/GenBank/DDBJ whole genome shotgun (WGS) entry which is preliminary data.</text>
</comment>
<dbReference type="Gene3D" id="3.80.10.10">
    <property type="entry name" value="Ribonuclease Inhibitor"/>
    <property type="match status" value="1"/>
</dbReference>
<sequence length="264" mass="29514">MDTHNSDPPDANTGVHEVTADSDRLTSLPLQIRYTILSLLPLASAVQTSVLSKGWKYSWKNIRRLSFEENATLSHNIGRLSYLYEKLKVALQGQTLDEFVLRLHSPTIVPVSAWIDEAIGKNIRTLDINVDIIDLPESFFVSGTLSNLKIRCVGFVRDNINEVHVDLPKLVSFDTSCHQEVASVVLHIMRGCPSLHTLTLSNCSFKRNVSSAYGYHSSRTEYRDACSSQHSNIKVPFCWKDVGAHRPQIGTSHLLTKSKEIGVN</sequence>
<dbReference type="SUPFAM" id="SSF81383">
    <property type="entry name" value="F-box domain"/>
    <property type="match status" value="1"/>
</dbReference>
<dbReference type="Proteomes" id="UP000326396">
    <property type="component" value="Linkage Group LG18"/>
</dbReference>
<organism evidence="1 2">
    <name type="scientific">Mikania micrantha</name>
    <name type="common">bitter vine</name>
    <dbReference type="NCBI Taxonomy" id="192012"/>
    <lineage>
        <taxon>Eukaryota</taxon>
        <taxon>Viridiplantae</taxon>
        <taxon>Streptophyta</taxon>
        <taxon>Embryophyta</taxon>
        <taxon>Tracheophyta</taxon>
        <taxon>Spermatophyta</taxon>
        <taxon>Magnoliopsida</taxon>
        <taxon>eudicotyledons</taxon>
        <taxon>Gunneridae</taxon>
        <taxon>Pentapetalae</taxon>
        <taxon>asterids</taxon>
        <taxon>campanulids</taxon>
        <taxon>Asterales</taxon>
        <taxon>Asteraceae</taxon>
        <taxon>Asteroideae</taxon>
        <taxon>Heliantheae alliance</taxon>
        <taxon>Eupatorieae</taxon>
        <taxon>Mikania</taxon>
    </lineage>
</organism>
<proteinExistence type="predicted"/>
<dbReference type="OrthoDB" id="612216at2759"/>
<dbReference type="InterPro" id="IPR050232">
    <property type="entry name" value="FBL13/AtMIF1-like"/>
</dbReference>